<dbReference type="Proteomes" id="UP000436429">
    <property type="component" value="Unassembled WGS sequence"/>
</dbReference>
<accession>A0A844RMX7</accession>
<dbReference type="EMBL" id="WPOM01000058">
    <property type="protein sequence ID" value="MVN34415.1"/>
    <property type="molecule type" value="Genomic_DNA"/>
</dbReference>
<dbReference type="AlphaFoldDB" id="A0A844RMX7"/>
<dbReference type="RefSeq" id="WP_156996662.1">
    <property type="nucleotide sequence ID" value="NZ_CP089337.1"/>
</dbReference>
<proteinExistence type="predicted"/>
<comment type="caution">
    <text evidence="1">The sequence shown here is derived from an EMBL/GenBank/DDBJ whole genome shotgun (WGS) entry which is preliminary data.</text>
</comment>
<name>A0A844RMX7_EGGLN</name>
<sequence>MGKRWKAREAAWIDVLLTIGRTLTRFDELRAGSSAIEGALDDCQRMLDDVRTRNQQVWSGRRVVGDLSEEDWLTWDCCQGRIDATVEACRCLGYRVRRGEDGSWKVRLDCGR</sequence>
<evidence type="ECO:0000313" key="1">
    <source>
        <dbReference type="EMBL" id="MVN34415.1"/>
    </source>
</evidence>
<reference evidence="1 2" key="1">
    <citation type="submission" date="2019-11" db="EMBL/GenBank/DDBJ databases">
        <title>Whole genome shotgun sequencing (WGS) data from Adlercreutzia equolifaciens ResAG-91, Eggerthella lenta MRI-F36, MRI-F37, MRI-F40, ResAG-49, ResAG-88, ResAG-121, ResAG-145, and Gordonibacter sp. ResAG-5, ResAG-26, ResAG-43, ResAG-50, ResAG-59.</title>
        <authorList>
            <person name="Stoll D.A."/>
            <person name="Danylec N."/>
            <person name="Franz C.M.A.P."/>
            <person name="Huch M."/>
        </authorList>
    </citation>
    <scope>NUCLEOTIDE SEQUENCE [LARGE SCALE GENOMIC DNA]</scope>
    <source>
        <strain evidence="1 2">ResAG-88</strain>
    </source>
</reference>
<organism evidence="1 2">
    <name type="scientific">Eggerthella lenta</name>
    <name type="common">Eubacterium lentum</name>
    <dbReference type="NCBI Taxonomy" id="84112"/>
    <lineage>
        <taxon>Bacteria</taxon>
        <taxon>Bacillati</taxon>
        <taxon>Actinomycetota</taxon>
        <taxon>Coriobacteriia</taxon>
        <taxon>Eggerthellales</taxon>
        <taxon>Eggerthellaceae</taxon>
        <taxon>Eggerthella</taxon>
    </lineage>
</organism>
<evidence type="ECO:0000313" key="2">
    <source>
        <dbReference type="Proteomes" id="UP000436429"/>
    </source>
</evidence>
<protein>
    <submittedName>
        <fullName evidence="1">Uncharacterized protein</fullName>
    </submittedName>
</protein>
<gene>
    <name evidence="1" type="ORF">GO726_14790</name>
</gene>